<protein>
    <submittedName>
        <fullName evidence="4">Uncharacterized protein LOC119631473</fullName>
    </submittedName>
</protein>
<feature type="compositionally biased region" description="Basic and acidic residues" evidence="1">
    <location>
        <begin position="171"/>
        <end position="181"/>
    </location>
</feature>
<dbReference type="RefSeq" id="XP_037879636.1">
    <property type="nucleotide sequence ID" value="XM_038023708.1"/>
</dbReference>
<name>A0A8U0W384_9MUSC</name>
<gene>
    <name evidence="4" type="primary">LOC119631473</name>
</gene>
<feature type="region of interest" description="Disordered" evidence="1">
    <location>
        <begin position="117"/>
        <end position="202"/>
    </location>
</feature>
<accession>A0A8U0W384</accession>
<feature type="compositionally biased region" description="Basic and acidic residues" evidence="1">
    <location>
        <begin position="59"/>
        <end position="75"/>
    </location>
</feature>
<organism evidence="3 4">
    <name type="scientific">Glossina fuscipes</name>
    <dbReference type="NCBI Taxonomy" id="7396"/>
    <lineage>
        <taxon>Eukaryota</taxon>
        <taxon>Metazoa</taxon>
        <taxon>Ecdysozoa</taxon>
        <taxon>Arthropoda</taxon>
        <taxon>Hexapoda</taxon>
        <taxon>Insecta</taxon>
        <taxon>Pterygota</taxon>
        <taxon>Neoptera</taxon>
        <taxon>Endopterygota</taxon>
        <taxon>Diptera</taxon>
        <taxon>Brachycera</taxon>
        <taxon>Muscomorpha</taxon>
        <taxon>Hippoboscoidea</taxon>
        <taxon>Glossinidae</taxon>
        <taxon>Glossina</taxon>
    </lineage>
</organism>
<evidence type="ECO:0000313" key="3">
    <source>
        <dbReference type="Proteomes" id="UP000092443"/>
    </source>
</evidence>
<evidence type="ECO:0000313" key="4">
    <source>
        <dbReference type="RefSeq" id="XP_037879636.1"/>
    </source>
</evidence>
<dbReference type="GeneID" id="119631473"/>
<feature type="signal peptide" evidence="2">
    <location>
        <begin position="1"/>
        <end position="16"/>
    </location>
</feature>
<feature type="region of interest" description="Disordered" evidence="1">
    <location>
        <begin position="21"/>
        <end position="86"/>
    </location>
</feature>
<evidence type="ECO:0000256" key="1">
    <source>
        <dbReference type="SAM" id="MobiDB-lite"/>
    </source>
</evidence>
<dbReference type="KEGG" id="gfs:119631473"/>
<dbReference type="AlphaFoldDB" id="A0A8U0W384"/>
<keyword evidence="2" id="KW-0732">Signal</keyword>
<dbReference type="Proteomes" id="UP000092443">
    <property type="component" value="Unplaced"/>
</dbReference>
<evidence type="ECO:0000256" key="2">
    <source>
        <dbReference type="SAM" id="SignalP"/>
    </source>
</evidence>
<feature type="compositionally biased region" description="Basic and acidic residues" evidence="1">
    <location>
        <begin position="42"/>
        <end position="52"/>
    </location>
</feature>
<proteinExistence type="predicted"/>
<reference evidence="4" key="1">
    <citation type="submission" date="2025-08" db="UniProtKB">
        <authorList>
            <consortium name="RefSeq"/>
        </authorList>
    </citation>
    <scope>IDENTIFICATION</scope>
    <source>
        <tissue evidence="4">Whole body pupa</tissue>
    </source>
</reference>
<feature type="chain" id="PRO_5035912335" evidence="2">
    <location>
        <begin position="17"/>
        <end position="202"/>
    </location>
</feature>
<feature type="compositionally biased region" description="Basic and acidic residues" evidence="1">
    <location>
        <begin position="125"/>
        <end position="151"/>
    </location>
</feature>
<keyword evidence="3" id="KW-1185">Reference proteome</keyword>
<sequence length="202" mass="22637">MKIFFLLVVFIVYCTAKPTLTTSSNGGLQRPSPIEPTVSTDTKLKESEEKSKSGVLPHGYEHHVSKRDHKPEHTETAPGKPSVALEKSVVRIAPKQENPVLLGKPIEQKPQHKRDVPVPLVPKYHHSEESTKGEKIDVKEQDPKKDVSVKNHEHKHKRDVQVEDLTGVIYEKPKGNEEKTSTTELSIISPKPATEPVAEHKH</sequence>